<evidence type="ECO:0000313" key="2">
    <source>
        <dbReference type="Proteomes" id="UP001497457"/>
    </source>
</evidence>
<gene>
    <name evidence="1" type="ORF">URODEC1_LOCUS28980</name>
</gene>
<dbReference type="Proteomes" id="UP001497457">
    <property type="component" value="Chromosome 15b"/>
</dbReference>
<dbReference type="AlphaFoldDB" id="A0ABC8XY15"/>
<reference evidence="1" key="1">
    <citation type="submission" date="2024-10" db="EMBL/GenBank/DDBJ databases">
        <authorList>
            <person name="Ryan C."/>
        </authorList>
    </citation>
    <scope>NUCLEOTIDE SEQUENCE [LARGE SCALE GENOMIC DNA]</scope>
</reference>
<evidence type="ECO:0000313" key="1">
    <source>
        <dbReference type="EMBL" id="CAL4934944.1"/>
    </source>
</evidence>
<sequence length="762" mass="85085">MEIEGPESDLLGSDCGARVGSGDGDALCGSFVGDGDLESFPIDSSGALTRCSVKAVNEVLSCFDSKKRDLVKSIGFEGLLYVPAIKQINRRLSVWLMSRVDVERHEIVVAQDRRIRFYKEDVGMIFGIPCCGKRVNERRLSRKDIRRRIAKVFPSSASRDYRSIKAFRDVLERSYANGMSTEEEEAFKVSFVVFVMSCFLAPGIHHDSASADYWDALAVPSDIQHYDWGLYVIEHLIDAVSKLKFELGRKSKLLNIPGCPLFLQVIYLDSLNMRSWNLKHDSFPRIRFFTAERIRTMITADTMADLNGRGDLEFGLCGLRAPADVCYKWATGEEKSEGLGCVGGDGLIRECAWLLYHNRCYAADVYTSMLVSFLRMFAGDERSLRIFAKFVISLFNGGLAGEELNSAVGSSPRSDLKKIGDRAGRCHYASGNSELASCGYVDESMLQCGTADCVALRSFAQSYLLGRKAKVPRFIDLNRQSGDTELDCFADASGGMFLGLEVKSPWDLGFGLACDVEKSMRKMKVVAEMAPIAVENQAGGIPWLVHHYPKYVEVMAGAGHAQILGLEEFDMDLMDVLLRRFSQVDAVTYRCCSRLRWRHYVESDFMAIILAGCKLFFFPALLEDRWACYAWNAVENMVYIFDPLKCSRGGSDIVKVHLWNINVLKCQFAEALKNYFRRPHGDLNAASVRAYVDDAELEHTFGDPIGRTGMMVAYFCRNFDGSKLNPPMDSELVGQLGAVLLNDLTELVDNFGKLPKGVVDIV</sequence>
<organism evidence="1 2">
    <name type="scientific">Urochloa decumbens</name>
    <dbReference type="NCBI Taxonomy" id="240449"/>
    <lineage>
        <taxon>Eukaryota</taxon>
        <taxon>Viridiplantae</taxon>
        <taxon>Streptophyta</taxon>
        <taxon>Embryophyta</taxon>
        <taxon>Tracheophyta</taxon>
        <taxon>Spermatophyta</taxon>
        <taxon>Magnoliopsida</taxon>
        <taxon>Liliopsida</taxon>
        <taxon>Poales</taxon>
        <taxon>Poaceae</taxon>
        <taxon>PACMAD clade</taxon>
        <taxon>Panicoideae</taxon>
        <taxon>Panicodae</taxon>
        <taxon>Paniceae</taxon>
        <taxon>Melinidinae</taxon>
        <taxon>Urochloa</taxon>
    </lineage>
</organism>
<proteinExistence type="predicted"/>
<accession>A0ABC8XY15</accession>
<dbReference type="EMBL" id="OZ075125">
    <property type="protein sequence ID" value="CAL4934944.1"/>
    <property type="molecule type" value="Genomic_DNA"/>
</dbReference>
<dbReference type="PANTHER" id="PTHR34835:SF69">
    <property type="entry name" value="UBIQUITIN-LIKE PROTEASE FAMILY PROFILE DOMAIN-CONTAINING PROTEIN"/>
    <property type="match status" value="1"/>
</dbReference>
<protein>
    <submittedName>
        <fullName evidence="1">Uncharacterized protein</fullName>
    </submittedName>
</protein>
<dbReference type="PANTHER" id="PTHR34835">
    <property type="entry name" value="OS07G0283600 PROTEIN-RELATED"/>
    <property type="match status" value="1"/>
</dbReference>
<keyword evidence="2" id="KW-1185">Reference proteome</keyword>
<name>A0ABC8XY15_9POAL</name>